<dbReference type="EMBL" id="CP097762">
    <property type="protein sequence ID" value="URJ25253.1"/>
    <property type="molecule type" value="Genomic_DNA"/>
</dbReference>
<keyword evidence="14" id="KW-1185">Reference proteome</keyword>
<keyword evidence="7" id="KW-0342">GTP-binding</keyword>
<accession>A0ABY4SUU5</accession>
<comment type="catalytic activity">
    <reaction evidence="11">
        <text>GTP + H2O = GDP + phosphate + H(+)</text>
        <dbReference type="Rhea" id="RHEA:19669"/>
        <dbReference type="ChEBI" id="CHEBI:15377"/>
        <dbReference type="ChEBI" id="CHEBI:15378"/>
        <dbReference type="ChEBI" id="CHEBI:37565"/>
        <dbReference type="ChEBI" id="CHEBI:43474"/>
        <dbReference type="ChEBI" id="CHEBI:58189"/>
        <dbReference type="EC" id="3.6.5.4"/>
    </reaction>
</comment>
<dbReference type="InterPro" id="IPR042101">
    <property type="entry name" value="SRP54_N_sf"/>
</dbReference>
<dbReference type="SMART" id="SM00962">
    <property type="entry name" value="SRP54"/>
    <property type="match status" value="1"/>
</dbReference>
<dbReference type="Pfam" id="PF00448">
    <property type="entry name" value="SRP54"/>
    <property type="match status" value="1"/>
</dbReference>
<dbReference type="InterPro" id="IPR013822">
    <property type="entry name" value="Signal_recog_particl_SRP54_hlx"/>
</dbReference>
<gene>
    <name evidence="13" type="primary">ffh</name>
    <name evidence="13" type="ORF">M9405_00775</name>
</gene>
<evidence type="ECO:0000256" key="6">
    <source>
        <dbReference type="ARBA" id="ARBA00022884"/>
    </source>
</evidence>
<dbReference type="SUPFAM" id="SSF52540">
    <property type="entry name" value="P-loop containing nucleoside triphosphate hydrolases"/>
    <property type="match status" value="1"/>
</dbReference>
<dbReference type="SUPFAM" id="SSF47446">
    <property type="entry name" value="Signal peptide-binding domain"/>
    <property type="match status" value="1"/>
</dbReference>
<evidence type="ECO:0000256" key="2">
    <source>
        <dbReference type="ARBA" id="ARBA00005450"/>
    </source>
</evidence>
<dbReference type="InterPro" id="IPR003593">
    <property type="entry name" value="AAA+_ATPase"/>
</dbReference>
<comment type="subcellular location">
    <subcellularLocation>
        <location evidence="1">Cytoplasm</location>
    </subcellularLocation>
</comment>
<evidence type="ECO:0000259" key="12">
    <source>
        <dbReference type="PROSITE" id="PS00300"/>
    </source>
</evidence>
<evidence type="ECO:0000256" key="10">
    <source>
        <dbReference type="ARBA" id="ARBA00035672"/>
    </source>
</evidence>
<dbReference type="PANTHER" id="PTHR11564">
    <property type="entry name" value="SIGNAL RECOGNITION PARTICLE 54K PROTEIN SRP54"/>
    <property type="match status" value="1"/>
</dbReference>
<organism evidence="13 14">
    <name type="scientific">Candidatus Blochmannia ocreatus</name>
    <name type="common">nom. nud.</name>
    <dbReference type="NCBI Taxonomy" id="251538"/>
    <lineage>
        <taxon>Bacteria</taxon>
        <taxon>Pseudomonadati</taxon>
        <taxon>Pseudomonadota</taxon>
        <taxon>Gammaproteobacteria</taxon>
        <taxon>Enterobacterales</taxon>
        <taxon>Enterobacteriaceae</taxon>
        <taxon>ant endosymbionts</taxon>
        <taxon>Candidatus Blochmanniella</taxon>
    </lineage>
</organism>
<evidence type="ECO:0000256" key="5">
    <source>
        <dbReference type="ARBA" id="ARBA00022801"/>
    </source>
</evidence>
<evidence type="ECO:0000256" key="3">
    <source>
        <dbReference type="ARBA" id="ARBA00022490"/>
    </source>
</evidence>
<dbReference type="SUPFAM" id="SSF47364">
    <property type="entry name" value="Domain of the SRP/SRP receptor G-proteins"/>
    <property type="match status" value="1"/>
</dbReference>
<evidence type="ECO:0000256" key="9">
    <source>
        <dbReference type="ARBA" id="ARBA00023274"/>
    </source>
</evidence>
<comment type="similarity">
    <text evidence="2">Belongs to the GTP-binding SRP family. SRP54 subfamily.</text>
</comment>
<sequence length="454" mass="50797">MFEKLSNKISQTVRNVIYSGRLTENNIRSTLNSIKVSLLEADVALPVVENFINKVKDGVIGKNVNKHLTPGQEFIKIMHAALTQTIGEGLNDLNLNSQTPTIILLIGTQGSGKTTTTGKLAKFLKNKKNKKVLVISTDIYRPAGMQQLKNLVIPENITFFSDFNHHDKPINIVKKAMMFLKNRPYDTIVIDTAGCLDTDNVLLSELSDIHNTIKPIETLFVIDSMMGQVSVNHANKFSKILPLTGVILTKLDGSTRGGVALSVKYLTKKPIKFIGTGENIDALEIFNAYRIAGRILGMGDILSLIDELDNKEQFLKHEKYIQKNNADFNLCDFLNYIKQIRNMGGINKIISKLPKLGMGLDNIQQSHIQNNIFTHMEAIINSMTIKERIQPNIINGSRKKRIATGSGVKIQDINKLLNRFNQIRTVMKQINKNGAFQMVRTLKNKISSKLSSIK</sequence>
<dbReference type="InterPro" id="IPR004780">
    <property type="entry name" value="SRP"/>
</dbReference>
<evidence type="ECO:0000256" key="1">
    <source>
        <dbReference type="ARBA" id="ARBA00004496"/>
    </source>
</evidence>
<dbReference type="InterPro" id="IPR036225">
    <property type="entry name" value="SRP/SRP_N"/>
</dbReference>
<dbReference type="Gene3D" id="1.20.120.140">
    <property type="entry name" value="Signal recognition particle SRP54, nucleotide-binding domain"/>
    <property type="match status" value="1"/>
</dbReference>
<dbReference type="InterPro" id="IPR004125">
    <property type="entry name" value="Signal_recog_particle_SRP54_M"/>
</dbReference>
<dbReference type="InterPro" id="IPR027417">
    <property type="entry name" value="P-loop_NTPase"/>
</dbReference>
<feature type="domain" description="SRP54-type proteins GTP-binding" evidence="12">
    <location>
        <begin position="270"/>
        <end position="283"/>
    </location>
</feature>
<dbReference type="EC" id="3.6.5.4" evidence="10"/>
<dbReference type="InterPro" id="IPR000897">
    <property type="entry name" value="SRP54_GTPase_dom"/>
</dbReference>
<protein>
    <recommendedName>
        <fullName evidence="10">signal-recognition-particle GTPase</fullName>
        <ecNumber evidence="10">3.6.5.4</ecNumber>
    </recommendedName>
</protein>
<name>A0ABY4SUU5_9ENTR</name>
<dbReference type="Pfam" id="PF02881">
    <property type="entry name" value="SRP54_N"/>
    <property type="match status" value="1"/>
</dbReference>
<dbReference type="Pfam" id="PF02978">
    <property type="entry name" value="SRP_SPB"/>
    <property type="match status" value="1"/>
</dbReference>
<evidence type="ECO:0000256" key="7">
    <source>
        <dbReference type="ARBA" id="ARBA00023134"/>
    </source>
</evidence>
<dbReference type="PANTHER" id="PTHR11564:SF5">
    <property type="entry name" value="SIGNAL RECOGNITION PARTICLE SUBUNIT SRP54"/>
    <property type="match status" value="1"/>
</dbReference>
<evidence type="ECO:0000256" key="4">
    <source>
        <dbReference type="ARBA" id="ARBA00022741"/>
    </source>
</evidence>
<keyword evidence="6" id="KW-0694">RNA-binding</keyword>
<proteinExistence type="inferred from homology"/>
<reference evidence="13" key="1">
    <citation type="submission" date="2022-05" db="EMBL/GenBank/DDBJ databases">
        <title>Impact of host demography and evolutionary history on endosymbiont molecular evolution: a test in carpenter ants (Genus Camponotus) and their Blochmannia endosymbionts.</title>
        <authorList>
            <person name="Manthey J.D."/>
            <person name="Giron J.C."/>
            <person name="Hruska J.P."/>
        </authorList>
    </citation>
    <scope>NUCLEOTIDE SEQUENCE</scope>
    <source>
        <strain evidence="13">C-006</strain>
    </source>
</reference>
<dbReference type="Gene3D" id="3.40.50.300">
    <property type="entry name" value="P-loop containing nucleotide triphosphate hydrolases"/>
    <property type="match status" value="1"/>
</dbReference>
<keyword evidence="4" id="KW-0547">Nucleotide-binding</keyword>
<dbReference type="InterPro" id="IPR036891">
    <property type="entry name" value="Signal_recog_part_SRP54_M_sf"/>
</dbReference>
<dbReference type="SMART" id="SM00963">
    <property type="entry name" value="SRP54_N"/>
    <property type="match status" value="1"/>
</dbReference>
<dbReference type="Proteomes" id="UP001056834">
    <property type="component" value="Chromosome"/>
</dbReference>
<dbReference type="SMART" id="SM00382">
    <property type="entry name" value="AAA"/>
    <property type="match status" value="1"/>
</dbReference>
<keyword evidence="5" id="KW-0378">Hydrolase</keyword>
<evidence type="ECO:0000313" key="14">
    <source>
        <dbReference type="Proteomes" id="UP001056834"/>
    </source>
</evidence>
<dbReference type="InterPro" id="IPR022941">
    <property type="entry name" value="SRP54"/>
</dbReference>
<evidence type="ECO:0000256" key="11">
    <source>
        <dbReference type="ARBA" id="ARBA00048027"/>
    </source>
</evidence>
<dbReference type="PROSITE" id="PS00300">
    <property type="entry name" value="SRP54"/>
    <property type="match status" value="1"/>
</dbReference>
<keyword evidence="9" id="KW-0687">Ribonucleoprotein</keyword>
<dbReference type="RefSeq" id="WP_250223384.1">
    <property type="nucleotide sequence ID" value="NZ_CP097762.1"/>
</dbReference>
<keyword evidence="3" id="KW-0963">Cytoplasm</keyword>
<evidence type="ECO:0000313" key="13">
    <source>
        <dbReference type="EMBL" id="URJ25253.1"/>
    </source>
</evidence>
<dbReference type="Gene3D" id="1.10.260.30">
    <property type="entry name" value="Signal recognition particle, SRP54 subunit, M-domain"/>
    <property type="match status" value="1"/>
</dbReference>
<keyword evidence="8" id="KW-0733">Signal recognition particle</keyword>
<dbReference type="NCBIfam" id="TIGR00959">
    <property type="entry name" value="ffh"/>
    <property type="match status" value="1"/>
</dbReference>
<evidence type="ECO:0000256" key="8">
    <source>
        <dbReference type="ARBA" id="ARBA00023135"/>
    </source>
</evidence>